<dbReference type="InterPro" id="IPR013154">
    <property type="entry name" value="ADH-like_N"/>
</dbReference>
<keyword evidence="5 11" id="KW-0479">Metal-binding</keyword>
<dbReference type="NCBIfam" id="NF006940">
    <property type="entry name" value="PRK09422.1"/>
    <property type="match status" value="1"/>
</dbReference>
<evidence type="ECO:0000256" key="4">
    <source>
        <dbReference type="ARBA" id="ARBA00016352"/>
    </source>
</evidence>
<keyword evidence="14" id="KW-1185">Reference proteome</keyword>
<comment type="catalytic activity">
    <reaction evidence="10">
        <text>a primary alcohol + NAD(+) = an aldehyde + NADH + H(+)</text>
        <dbReference type="Rhea" id="RHEA:10736"/>
        <dbReference type="ChEBI" id="CHEBI:15378"/>
        <dbReference type="ChEBI" id="CHEBI:15734"/>
        <dbReference type="ChEBI" id="CHEBI:17478"/>
        <dbReference type="ChEBI" id="CHEBI:57540"/>
        <dbReference type="ChEBI" id="CHEBI:57945"/>
        <dbReference type="EC" id="1.1.1.1"/>
    </reaction>
</comment>
<evidence type="ECO:0000256" key="3">
    <source>
        <dbReference type="ARBA" id="ARBA00013190"/>
    </source>
</evidence>
<dbReference type="Pfam" id="PF08240">
    <property type="entry name" value="ADH_N"/>
    <property type="match status" value="1"/>
</dbReference>
<dbReference type="PROSITE" id="PS00059">
    <property type="entry name" value="ADH_ZINC"/>
    <property type="match status" value="1"/>
</dbReference>
<evidence type="ECO:0000256" key="2">
    <source>
        <dbReference type="ARBA" id="ARBA00008072"/>
    </source>
</evidence>
<evidence type="ECO:0000256" key="9">
    <source>
        <dbReference type="ARBA" id="ARBA00049164"/>
    </source>
</evidence>
<proteinExistence type="inferred from homology"/>
<dbReference type="PANTHER" id="PTHR42940:SF8">
    <property type="entry name" value="VACUOLAR PROTEIN SORTING-ASSOCIATED PROTEIN 11"/>
    <property type="match status" value="1"/>
</dbReference>
<dbReference type="EC" id="1.1.1.1" evidence="3"/>
<evidence type="ECO:0000256" key="7">
    <source>
        <dbReference type="ARBA" id="ARBA00023002"/>
    </source>
</evidence>
<dbReference type="AlphaFoldDB" id="A0A1Q2CMW4"/>
<dbReference type="EMBL" id="CP019606">
    <property type="protein sequence ID" value="AQP47449.1"/>
    <property type="molecule type" value="Genomic_DNA"/>
</dbReference>
<dbReference type="InterPro" id="IPR013149">
    <property type="entry name" value="ADH-like_C"/>
</dbReference>
<dbReference type="GO" id="GO:0004022">
    <property type="term" value="F:alcohol dehydrogenase (NAD+) activity"/>
    <property type="evidence" value="ECO:0007669"/>
    <property type="project" value="UniProtKB-EC"/>
</dbReference>
<comment type="similarity">
    <text evidence="2 11">Belongs to the zinc-containing alcohol dehydrogenase family.</text>
</comment>
<evidence type="ECO:0000259" key="12">
    <source>
        <dbReference type="SMART" id="SM00829"/>
    </source>
</evidence>
<reference evidence="14" key="1">
    <citation type="submission" date="2017-02" db="EMBL/GenBank/DDBJ databases">
        <title>Tessaracoccus aquaemaris sp. nov., isolated from the intestine of a Korean rockfish, Sebastes schlegelii, in a marine aquaculture pond.</title>
        <authorList>
            <person name="Tak E.J."/>
            <person name="Bae J.-W."/>
        </authorList>
    </citation>
    <scope>NUCLEOTIDE SEQUENCE [LARGE SCALE GENOMIC DNA]</scope>
    <source>
        <strain evidence="14">NSG39</strain>
    </source>
</reference>
<evidence type="ECO:0000256" key="11">
    <source>
        <dbReference type="RuleBase" id="RU361277"/>
    </source>
</evidence>
<evidence type="ECO:0000256" key="8">
    <source>
        <dbReference type="ARBA" id="ARBA00023027"/>
    </source>
</evidence>
<dbReference type="FunFam" id="3.90.180.10:FF:000002">
    <property type="entry name" value="Alcohol dehydrogenase AdhP"/>
    <property type="match status" value="1"/>
</dbReference>
<dbReference type="STRING" id="1332264.BW730_08030"/>
<comment type="cofactor">
    <cofactor evidence="1 11">
        <name>Zn(2+)</name>
        <dbReference type="ChEBI" id="CHEBI:29105"/>
    </cofactor>
</comment>
<protein>
    <recommendedName>
        <fullName evidence="4">Alcohol dehydrogenase</fullName>
        <ecNumber evidence="3">1.1.1.1</ecNumber>
    </recommendedName>
</protein>
<dbReference type="InterPro" id="IPR002328">
    <property type="entry name" value="ADH_Zn_CS"/>
</dbReference>
<dbReference type="InterPro" id="IPR011032">
    <property type="entry name" value="GroES-like_sf"/>
</dbReference>
<dbReference type="CDD" id="cd08297">
    <property type="entry name" value="CAD3"/>
    <property type="match status" value="1"/>
</dbReference>
<dbReference type="PANTHER" id="PTHR42940">
    <property type="entry name" value="ALCOHOL DEHYDROGENASE 1-RELATED"/>
    <property type="match status" value="1"/>
</dbReference>
<name>A0A1Q2CMW4_9ACTN</name>
<gene>
    <name evidence="13" type="ORF">BW730_08030</name>
</gene>
<accession>A0A1Q2CMW4</accession>
<keyword evidence="6 11" id="KW-0862">Zinc</keyword>
<dbReference type="InterPro" id="IPR036291">
    <property type="entry name" value="NAD(P)-bd_dom_sf"/>
</dbReference>
<dbReference type="SUPFAM" id="SSF50129">
    <property type="entry name" value="GroES-like"/>
    <property type="match status" value="1"/>
</dbReference>
<evidence type="ECO:0000256" key="6">
    <source>
        <dbReference type="ARBA" id="ARBA00022833"/>
    </source>
</evidence>
<dbReference type="SUPFAM" id="SSF51735">
    <property type="entry name" value="NAD(P)-binding Rossmann-fold domains"/>
    <property type="match status" value="1"/>
</dbReference>
<dbReference type="GO" id="GO:0008270">
    <property type="term" value="F:zinc ion binding"/>
    <property type="evidence" value="ECO:0007669"/>
    <property type="project" value="InterPro"/>
</dbReference>
<dbReference type="Proteomes" id="UP000188145">
    <property type="component" value="Chromosome"/>
</dbReference>
<evidence type="ECO:0000313" key="13">
    <source>
        <dbReference type="EMBL" id="AQP47449.1"/>
    </source>
</evidence>
<dbReference type="SMART" id="SM00829">
    <property type="entry name" value="PKS_ER"/>
    <property type="match status" value="1"/>
</dbReference>
<dbReference type="InterPro" id="IPR020843">
    <property type="entry name" value="ER"/>
</dbReference>
<feature type="domain" description="Enoyl reductase (ER)" evidence="12">
    <location>
        <begin position="12"/>
        <end position="338"/>
    </location>
</feature>
<dbReference type="OrthoDB" id="5295340at2"/>
<evidence type="ECO:0000313" key="14">
    <source>
        <dbReference type="Proteomes" id="UP000188145"/>
    </source>
</evidence>
<comment type="catalytic activity">
    <reaction evidence="9">
        <text>a secondary alcohol + NAD(+) = a ketone + NADH + H(+)</text>
        <dbReference type="Rhea" id="RHEA:10740"/>
        <dbReference type="ChEBI" id="CHEBI:15378"/>
        <dbReference type="ChEBI" id="CHEBI:17087"/>
        <dbReference type="ChEBI" id="CHEBI:35681"/>
        <dbReference type="ChEBI" id="CHEBI:57540"/>
        <dbReference type="ChEBI" id="CHEBI:57945"/>
        <dbReference type="EC" id="1.1.1.1"/>
    </reaction>
</comment>
<dbReference type="Gene3D" id="3.90.180.10">
    <property type="entry name" value="Medium-chain alcohol dehydrogenases, catalytic domain"/>
    <property type="match status" value="1"/>
</dbReference>
<dbReference type="Pfam" id="PF00107">
    <property type="entry name" value="ADH_zinc_N"/>
    <property type="match status" value="1"/>
</dbReference>
<dbReference type="Gene3D" id="3.40.50.720">
    <property type="entry name" value="NAD(P)-binding Rossmann-like Domain"/>
    <property type="match status" value="1"/>
</dbReference>
<dbReference type="FunFam" id="3.40.50.720:FF:000039">
    <property type="entry name" value="Alcohol dehydrogenase AdhP"/>
    <property type="match status" value="1"/>
</dbReference>
<evidence type="ECO:0000256" key="10">
    <source>
        <dbReference type="ARBA" id="ARBA00049243"/>
    </source>
</evidence>
<keyword evidence="8" id="KW-0520">NAD</keyword>
<organism evidence="13 14">
    <name type="scientific">Tessaracoccus aquimaris</name>
    <dbReference type="NCBI Taxonomy" id="1332264"/>
    <lineage>
        <taxon>Bacteria</taxon>
        <taxon>Bacillati</taxon>
        <taxon>Actinomycetota</taxon>
        <taxon>Actinomycetes</taxon>
        <taxon>Propionibacteriales</taxon>
        <taxon>Propionibacteriaceae</taxon>
        <taxon>Tessaracoccus</taxon>
    </lineage>
</organism>
<dbReference type="RefSeq" id="WP_077685779.1">
    <property type="nucleotide sequence ID" value="NZ_CP019606.1"/>
</dbReference>
<sequence>MSARMRAARVVRFNDDLELAEVPVPTPGYGEILVKVSACGVCHTDLHAVHGDWPDKPALPRIPGHEAVGMVVGLGKGVANVAVGDRVGVPWLHRACGRCDQCLSGWETLCATQVRSGYDVDGGFAEYVVAAADFVVKVPSALSDQQAAPLMCAGLTVYKGLRMSDAKPGDWVVISGVGGLGHLAVQYARAMGFQVIATDIDDAKLALAARLGAAMTLNVRTTEPAGFIHRSIGGAHAALVTAVSRSAFGQAVDMLRPGGTLVLNGLPPGEFGLNIYDVVMRALTLRGSIVGTRHDLSRALELAAQAHIEATVHPARLDDINEVLDKMVRSSLPGRTVLEF</sequence>
<evidence type="ECO:0000256" key="5">
    <source>
        <dbReference type="ARBA" id="ARBA00022723"/>
    </source>
</evidence>
<dbReference type="KEGG" id="tes:BW730_08030"/>
<evidence type="ECO:0000256" key="1">
    <source>
        <dbReference type="ARBA" id="ARBA00001947"/>
    </source>
</evidence>
<keyword evidence="7" id="KW-0560">Oxidoreductase</keyword>